<dbReference type="SUPFAM" id="SSF52833">
    <property type="entry name" value="Thioredoxin-like"/>
    <property type="match status" value="1"/>
</dbReference>
<accession>A0A9J7AU76</accession>
<protein>
    <recommendedName>
        <fullName evidence="1">2-hydroxychromene-2-carboxylate isomerase</fullName>
        <ecNumber evidence="1">5.99.1.4</ecNumber>
    </recommendedName>
</protein>
<dbReference type="EMBL" id="CP102480">
    <property type="protein sequence ID" value="UUX50904.1"/>
    <property type="molecule type" value="Genomic_DNA"/>
</dbReference>
<dbReference type="InterPro" id="IPR044087">
    <property type="entry name" value="NahD-like"/>
</dbReference>
<feature type="active site" description="Nucleophile" evidence="2">
    <location>
        <position position="19"/>
    </location>
</feature>
<dbReference type="CDD" id="cd03022">
    <property type="entry name" value="DsbA_HCCA_Iso"/>
    <property type="match status" value="1"/>
</dbReference>
<dbReference type="PANTHER" id="PTHR42943:SF2">
    <property type="entry name" value="GLUTATHIONE S-TRANSFERASE KAPPA 1"/>
    <property type="match status" value="1"/>
</dbReference>
<evidence type="ECO:0000259" key="3">
    <source>
        <dbReference type="Pfam" id="PF01323"/>
    </source>
</evidence>
<dbReference type="InterPro" id="IPR001853">
    <property type="entry name" value="DSBA-like_thioredoxin_dom"/>
</dbReference>
<dbReference type="Pfam" id="PF01323">
    <property type="entry name" value="DSBA"/>
    <property type="match status" value="1"/>
</dbReference>
<sequence>MTGSDTGGDPILFYFDFSSPFAYLAAHKINDVAKLYGREVDWRPTLLGAVFKMNGNKPLMDQPLKGAYARRDLDRCARMFGVPMQFPDSFPFLSVAAARAVWWLKSKDEALAQKVALALFNAAFQEKKAINSAEAVIEIAAANGVDPEELKAALNDPAVKEKLKTEVDASIEAGVCGAPYFIVDGEPFWGADRIDHIERWLSTGGW</sequence>
<dbReference type="AlphaFoldDB" id="A0A9J7AU76"/>
<dbReference type="KEGG" id="naci:NUH88_04245"/>
<dbReference type="Gene3D" id="3.40.30.10">
    <property type="entry name" value="Glutaredoxin"/>
    <property type="match status" value="1"/>
</dbReference>
<comment type="catalytic activity">
    <reaction evidence="1">
        <text>2-hydroxychromene-2-carboxylate = (3E)-4-(2-hydroxyphenyl)-2-oxobut-3-enoate</text>
        <dbReference type="Rhea" id="RHEA:27401"/>
        <dbReference type="ChEBI" id="CHEBI:59350"/>
        <dbReference type="ChEBI" id="CHEBI:59353"/>
        <dbReference type="EC" id="5.99.1.4"/>
    </reaction>
</comment>
<dbReference type="GO" id="GO:0018845">
    <property type="term" value="F:2-hydroxychromene-2-carboxylate isomerase activity"/>
    <property type="evidence" value="ECO:0007669"/>
    <property type="project" value="UniProtKB-UniRule"/>
</dbReference>
<dbReference type="GO" id="GO:0004364">
    <property type="term" value="F:glutathione transferase activity"/>
    <property type="evidence" value="ECO:0007669"/>
    <property type="project" value="TreeGrafter"/>
</dbReference>
<feature type="domain" description="DSBA-like thioredoxin" evidence="3">
    <location>
        <begin position="11"/>
        <end position="199"/>
    </location>
</feature>
<evidence type="ECO:0000313" key="4">
    <source>
        <dbReference type="EMBL" id="UUX50904.1"/>
    </source>
</evidence>
<dbReference type="InterPro" id="IPR036249">
    <property type="entry name" value="Thioredoxin-like_sf"/>
</dbReference>
<dbReference type="GO" id="GO:0006749">
    <property type="term" value="P:glutathione metabolic process"/>
    <property type="evidence" value="ECO:0007669"/>
    <property type="project" value="TreeGrafter"/>
</dbReference>
<keyword evidence="5" id="KW-1185">Reference proteome</keyword>
<dbReference type="InterPro" id="IPR014440">
    <property type="entry name" value="HCCAis_GSTk"/>
</dbReference>
<dbReference type="GO" id="GO:0004602">
    <property type="term" value="F:glutathione peroxidase activity"/>
    <property type="evidence" value="ECO:0007669"/>
    <property type="project" value="TreeGrafter"/>
</dbReference>
<reference evidence="4" key="1">
    <citation type="submission" date="2022-08" db="EMBL/GenBank/DDBJ databases">
        <title>Nisaea acidiphila sp. nov., isolated from a marine algal debris and emended description of the genus Nisaea Urios et al. 2008.</title>
        <authorList>
            <person name="Kwon K."/>
        </authorList>
    </citation>
    <scope>NUCLEOTIDE SEQUENCE</scope>
    <source>
        <strain evidence="4">MEBiC11861</strain>
    </source>
</reference>
<dbReference type="PANTHER" id="PTHR42943">
    <property type="entry name" value="GLUTATHIONE S-TRANSFERASE KAPPA"/>
    <property type="match status" value="1"/>
</dbReference>
<evidence type="ECO:0000256" key="1">
    <source>
        <dbReference type="PIRNR" id="PIRNR006386"/>
    </source>
</evidence>
<evidence type="ECO:0000256" key="2">
    <source>
        <dbReference type="PIRSR" id="PIRSR006386-1"/>
    </source>
</evidence>
<comment type="similarity">
    <text evidence="1">Belongs to the GST superfamily. NadH family.</text>
</comment>
<proteinExistence type="inferred from homology"/>
<name>A0A9J7AU76_9PROT</name>
<dbReference type="RefSeq" id="WP_257770154.1">
    <property type="nucleotide sequence ID" value="NZ_CP102480.1"/>
</dbReference>
<organism evidence="4 5">
    <name type="scientific">Nisaea acidiphila</name>
    <dbReference type="NCBI Taxonomy" id="1862145"/>
    <lineage>
        <taxon>Bacteria</taxon>
        <taxon>Pseudomonadati</taxon>
        <taxon>Pseudomonadota</taxon>
        <taxon>Alphaproteobacteria</taxon>
        <taxon>Rhodospirillales</taxon>
        <taxon>Thalassobaculaceae</taxon>
        <taxon>Nisaea</taxon>
    </lineage>
</organism>
<gene>
    <name evidence="4" type="ORF">NUH88_04245</name>
</gene>
<dbReference type="GO" id="GO:1901170">
    <property type="term" value="P:naphthalene catabolic process"/>
    <property type="evidence" value="ECO:0007669"/>
    <property type="project" value="InterPro"/>
</dbReference>
<keyword evidence="1 4" id="KW-0413">Isomerase</keyword>
<evidence type="ECO:0000313" key="5">
    <source>
        <dbReference type="Proteomes" id="UP001060336"/>
    </source>
</evidence>
<dbReference type="PIRSF" id="PIRSF006386">
    <property type="entry name" value="HCCAis_GSTk"/>
    <property type="match status" value="1"/>
</dbReference>
<dbReference type="Proteomes" id="UP001060336">
    <property type="component" value="Chromosome"/>
</dbReference>
<dbReference type="InterPro" id="IPR051924">
    <property type="entry name" value="GST_Kappa/NadH"/>
</dbReference>
<dbReference type="EC" id="5.99.1.4" evidence="1"/>